<dbReference type="InterPro" id="IPR052159">
    <property type="entry name" value="Competence_DNA_uptake"/>
</dbReference>
<feature type="transmembrane region" description="Helical" evidence="6">
    <location>
        <begin position="291"/>
        <end position="316"/>
    </location>
</feature>
<name>A0A2X1CET5_BREVE</name>
<feature type="transmembrane region" description="Helical" evidence="6">
    <location>
        <begin position="63"/>
        <end position="80"/>
    </location>
</feature>
<evidence type="ECO:0000313" key="10">
    <source>
        <dbReference type="Proteomes" id="UP000251186"/>
    </source>
</evidence>
<feature type="transmembrane region" description="Helical" evidence="6">
    <location>
        <begin position="494"/>
        <end position="513"/>
    </location>
</feature>
<evidence type="ECO:0000256" key="5">
    <source>
        <dbReference type="ARBA" id="ARBA00023136"/>
    </source>
</evidence>
<dbReference type="GO" id="GO:0005886">
    <property type="term" value="C:plasma membrane"/>
    <property type="evidence" value="ECO:0007669"/>
    <property type="project" value="UniProtKB-SubCell"/>
</dbReference>
<sequence>MGEGSVSEALIRPDAAKPTPAARLRAWLHAEVAAQTLRWRLWAPVAFGAGGGVYFALRAEPVLWPLLLGAALAFGLWVVARRRGWSRRLTWLLLMLACLSGGLAAAKVRTQAVAAPIAPALSEPTLIEAWVVDVDSPGQRGARVVIAPVWIRGLTPEQTPVRLRATVRGEPPRPGEAIRLFAILNPPPAPASPGAYDFGRNAFFQGMGGVAFALGETRGAELAPPPWRLRLEMAVNGARFALAERIVARLGERTGGIAAAMTTSHEAWISQEDMDVMRDSGLAHILSVSGLHMAIVGGFVFFAVRLGVAAWPWLALRVHGKKVAALAGLTAVGVYLVVSGAPPPAERAAITASIAFLAILLDRQAVTMHGLAVAAFIVLAIQPEAIVTPGFQMSFAATAALVALVEAWLKRPREISAPWPILAVQRLGGWLTAAVAASVVAGLATGPFAMQHFNRTAMYGLLANLGTSPVADFILMPALALGAALEPLGLGGPFLAVAGWGVDLMLAIGAWTAGLPGAVRTVASAPNYVLPIAFLGVLLVCLWQGRLRWLGLPFAAAVLIWPRDPTPDLWIGDGGTNAAFHRDQAAVVVRPGVREFAVDLWSRRRGLTMMDRSETGWVCDRFSCRPDTNEAGPVAIWWGRKSPSSDQMETLCRAAPVVSVRAVVASIPSACQDRLVLDRVDFARGGAVELWRVSSGEPNRWRAVWTADVRGDRPWTRQSDPDVSDSGA</sequence>
<evidence type="ECO:0000256" key="3">
    <source>
        <dbReference type="ARBA" id="ARBA00022692"/>
    </source>
</evidence>
<feature type="transmembrane region" description="Helical" evidence="6">
    <location>
        <begin position="525"/>
        <end position="543"/>
    </location>
</feature>
<comment type="subcellular location">
    <subcellularLocation>
        <location evidence="1">Cell membrane</location>
        <topology evidence="1">Multi-pass membrane protein</topology>
    </subcellularLocation>
</comment>
<evidence type="ECO:0000256" key="6">
    <source>
        <dbReference type="SAM" id="Phobius"/>
    </source>
</evidence>
<evidence type="ECO:0000259" key="7">
    <source>
        <dbReference type="Pfam" id="PF03772"/>
    </source>
</evidence>
<proteinExistence type="predicted"/>
<organism evidence="9 10">
    <name type="scientific">Brevundimonas vesicularis</name>
    <name type="common">Pseudomonas vesicularis</name>
    <dbReference type="NCBI Taxonomy" id="41276"/>
    <lineage>
        <taxon>Bacteria</taxon>
        <taxon>Pseudomonadati</taxon>
        <taxon>Pseudomonadota</taxon>
        <taxon>Alphaproteobacteria</taxon>
        <taxon>Caulobacterales</taxon>
        <taxon>Caulobacteraceae</taxon>
        <taxon>Brevundimonas</taxon>
    </lineage>
</organism>
<keyword evidence="2" id="KW-1003">Cell membrane</keyword>
<dbReference type="AlphaFoldDB" id="A0A2X1CET5"/>
<dbReference type="EMBL" id="UAQP01000005">
    <property type="protein sequence ID" value="SPU52781.1"/>
    <property type="molecule type" value="Genomic_DNA"/>
</dbReference>
<keyword evidence="3 6" id="KW-0812">Transmembrane</keyword>
<protein>
    <submittedName>
        <fullName evidence="9">ComEC family competence protein</fullName>
    </submittedName>
</protein>
<evidence type="ECO:0000313" key="9">
    <source>
        <dbReference type="EMBL" id="SPU52781.1"/>
    </source>
</evidence>
<feature type="transmembrane region" description="Helical" evidence="6">
    <location>
        <begin position="323"/>
        <end position="338"/>
    </location>
</feature>
<feature type="domain" description="DUF4131" evidence="8">
    <location>
        <begin position="63"/>
        <end position="213"/>
    </location>
</feature>
<evidence type="ECO:0000256" key="1">
    <source>
        <dbReference type="ARBA" id="ARBA00004651"/>
    </source>
</evidence>
<keyword evidence="5 6" id="KW-0472">Membrane</keyword>
<dbReference type="Pfam" id="PF03772">
    <property type="entry name" value="Competence"/>
    <property type="match status" value="1"/>
</dbReference>
<dbReference type="NCBIfam" id="TIGR00360">
    <property type="entry name" value="ComEC_N-term"/>
    <property type="match status" value="1"/>
</dbReference>
<feature type="domain" description="ComEC/Rec2-related protein" evidence="7">
    <location>
        <begin position="262"/>
        <end position="545"/>
    </location>
</feature>
<accession>A0A2X1CET5</accession>
<evidence type="ECO:0000259" key="8">
    <source>
        <dbReference type="Pfam" id="PF13567"/>
    </source>
</evidence>
<feature type="transmembrane region" description="Helical" evidence="6">
    <location>
        <begin position="368"/>
        <end position="385"/>
    </location>
</feature>
<dbReference type="Proteomes" id="UP000251186">
    <property type="component" value="Unassembled WGS sequence"/>
</dbReference>
<evidence type="ECO:0000256" key="2">
    <source>
        <dbReference type="ARBA" id="ARBA00022475"/>
    </source>
</evidence>
<dbReference type="InterPro" id="IPR004477">
    <property type="entry name" value="ComEC_N"/>
</dbReference>
<dbReference type="PANTHER" id="PTHR30619:SF1">
    <property type="entry name" value="RECOMBINATION PROTEIN 2"/>
    <property type="match status" value="1"/>
</dbReference>
<dbReference type="PANTHER" id="PTHR30619">
    <property type="entry name" value="DNA INTERNALIZATION/COMPETENCE PROTEIN COMEC/REC2"/>
    <property type="match status" value="1"/>
</dbReference>
<dbReference type="InterPro" id="IPR025405">
    <property type="entry name" value="DUF4131"/>
</dbReference>
<feature type="transmembrane region" description="Helical" evidence="6">
    <location>
        <begin position="430"/>
        <end position="449"/>
    </location>
</feature>
<dbReference type="Pfam" id="PF13567">
    <property type="entry name" value="DUF4131"/>
    <property type="match status" value="1"/>
</dbReference>
<feature type="transmembrane region" description="Helical" evidence="6">
    <location>
        <begin position="461"/>
        <end position="482"/>
    </location>
</feature>
<evidence type="ECO:0000256" key="4">
    <source>
        <dbReference type="ARBA" id="ARBA00022989"/>
    </source>
</evidence>
<keyword evidence="4 6" id="KW-1133">Transmembrane helix</keyword>
<gene>
    <name evidence="9" type="ORF">NCTC11166_01122</name>
</gene>
<reference evidence="9 10" key="1">
    <citation type="submission" date="2018-06" db="EMBL/GenBank/DDBJ databases">
        <authorList>
            <consortium name="Pathogen Informatics"/>
            <person name="Doyle S."/>
        </authorList>
    </citation>
    <scope>NUCLEOTIDE SEQUENCE [LARGE SCALE GENOMIC DNA]</scope>
    <source>
        <strain evidence="9 10">NCTC11166</strain>
    </source>
</reference>